<accession>A0AA40K5T4</accession>
<evidence type="ECO:0000313" key="3">
    <source>
        <dbReference type="Proteomes" id="UP001172155"/>
    </source>
</evidence>
<dbReference type="AlphaFoldDB" id="A0AA40K5T4"/>
<keyword evidence="1" id="KW-0732">Signal</keyword>
<comment type="caution">
    <text evidence="2">The sequence shown here is derived from an EMBL/GenBank/DDBJ whole genome shotgun (WGS) entry which is preliminary data.</text>
</comment>
<reference evidence="2" key="1">
    <citation type="submission" date="2023-06" db="EMBL/GenBank/DDBJ databases">
        <title>Genome-scale phylogeny and comparative genomics of the fungal order Sordariales.</title>
        <authorList>
            <consortium name="Lawrence Berkeley National Laboratory"/>
            <person name="Hensen N."/>
            <person name="Bonometti L."/>
            <person name="Westerberg I."/>
            <person name="Brannstrom I.O."/>
            <person name="Guillou S."/>
            <person name="Cros-Aarteil S."/>
            <person name="Calhoun S."/>
            <person name="Haridas S."/>
            <person name="Kuo A."/>
            <person name="Mondo S."/>
            <person name="Pangilinan J."/>
            <person name="Riley R."/>
            <person name="LaButti K."/>
            <person name="Andreopoulos B."/>
            <person name="Lipzen A."/>
            <person name="Chen C."/>
            <person name="Yanf M."/>
            <person name="Daum C."/>
            <person name="Ng V."/>
            <person name="Clum A."/>
            <person name="Steindorff A."/>
            <person name="Ohm R."/>
            <person name="Martin F."/>
            <person name="Silar P."/>
            <person name="Natvig D."/>
            <person name="Lalanne C."/>
            <person name="Gautier V."/>
            <person name="Ament-velasquez S.L."/>
            <person name="Kruys A."/>
            <person name="Hutchinson M.I."/>
            <person name="Powell A.J."/>
            <person name="Barry K."/>
            <person name="Miller A.N."/>
            <person name="Grigoriev I.V."/>
            <person name="Debuchy R."/>
            <person name="Gladieux P."/>
            <person name="Thoren M.H."/>
            <person name="Johannesson H."/>
        </authorList>
    </citation>
    <scope>NUCLEOTIDE SEQUENCE</scope>
    <source>
        <strain evidence="2">SMH3187-1</strain>
    </source>
</reference>
<dbReference type="Proteomes" id="UP001172155">
    <property type="component" value="Unassembled WGS sequence"/>
</dbReference>
<feature type="chain" id="PRO_5041468146" description="Secreted protein" evidence="1">
    <location>
        <begin position="20"/>
        <end position="176"/>
    </location>
</feature>
<feature type="signal peptide" evidence="1">
    <location>
        <begin position="1"/>
        <end position="19"/>
    </location>
</feature>
<proteinExistence type="predicted"/>
<evidence type="ECO:0000256" key="1">
    <source>
        <dbReference type="SAM" id="SignalP"/>
    </source>
</evidence>
<keyword evidence="3" id="KW-1185">Reference proteome</keyword>
<gene>
    <name evidence="2" type="ORF">B0T18DRAFT_391367</name>
</gene>
<protein>
    <recommendedName>
        <fullName evidence="4">Secreted protein</fullName>
    </recommendedName>
</protein>
<evidence type="ECO:0008006" key="4">
    <source>
        <dbReference type="Google" id="ProtNLM"/>
    </source>
</evidence>
<organism evidence="2 3">
    <name type="scientific">Schizothecium vesticola</name>
    <dbReference type="NCBI Taxonomy" id="314040"/>
    <lineage>
        <taxon>Eukaryota</taxon>
        <taxon>Fungi</taxon>
        <taxon>Dikarya</taxon>
        <taxon>Ascomycota</taxon>
        <taxon>Pezizomycotina</taxon>
        <taxon>Sordariomycetes</taxon>
        <taxon>Sordariomycetidae</taxon>
        <taxon>Sordariales</taxon>
        <taxon>Schizotheciaceae</taxon>
        <taxon>Schizothecium</taxon>
    </lineage>
</organism>
<name>A0AA40K5T4_9PEZI</name>
<sequence length="176" mass="19305">MAKFWSFLTFLALLNACLALPTVDPAGVAVDSQIDARDEKATVQGEVCATNGPWGSANGVWLKGFADKYASESGPVYTITSRSRNVCHQLACFDKGVPGTIWACLRERTVIATGEREVITFEQMVQASYQIYNRCPATYTGRALFQGQSQNWDIVVSGHICPAENADLNDPHWRPS</sequence>
<dbReference type="EMBL" id="JAUKUD010000004">
    <property type="protein sequence ID" value="KAK0747028.1"/>
    <property type="molecule type" value="Genomic_DNA"/>
</dbReference>
<evidence type="ECO:0000313" key="2">
    <source>
        <dbReference type="EMBL" id="KAK0747028.1"/>
    </source>
</evidence>